<dbReference type="EMBL" id="HBEO01009589">
    <property type="protein sequence ID" value="CAD8477184.1"/>
    <property type="molecule type" value="Transcribed_RNA"/>
</dbReference>
<evidence type="ECO:0000313" key="2">
    <source>
        <dbReference type="EMBL" id="CAD8477180.1"/>
    </source>
</evidence>
<feature type="compositionally biased region" description="Low complexity" evidence="1">
    <location>
        <begin position="57"/>
        <end position="80"/>
    </location>
</feature>
<dbReference type="EMBL" id="HBEO01009588">
    <property type="protein sequence ID" value="CAD8477182.1"/>
    <property type="molecule type" value="Transcribed_RNA"/>
</dbReference>
<protein>
    <recommendedName>
        <fullName evidence="5">TIR domain-containing protein</fullName>
    </recommendedName>
</protein>
<organism evidence="2">
    <name type="scientific">Hanusia phi</name>
    <dbReference type="NCBI Taxonomy" id="3032"/>
    <lineage>
        <taxon>Eukaryota</taxon>
        <taxon>Cryptophyceae</taxon>
        <taxon>Pyrenomonadales</taxon>
        <taxon>Geminigeraceae</taxon>
        <taxon>Hanusia</taxon>
    </lineage>
</organism>
<gene>
    <name evidence="2" type="ORF">HPHI1048_LOCUS6720</name>
    <name evidence="3" type="ORF">HPHI1048_LOCUS6721</name>
    <name evidence="4" type="ORF">HPHI1048_LOCUS6722</name>
</gene>
<evidence type="ECO:0000313" key="3">
    <source>
        <dbReference type="EMBL" id="CAD8477182.1"/>
    </source>
</evidence>
<evidence type="ECO:0000256" key="1">
    <source>
        <dbReference type="SAM" id="MobiDB-lite"/>
    </source>
</evidence>
<evidence type="ECO:0008006" key="5">
    <source>
        <dbReference type="Google" id="ProtNLM"/>
    </source>
</evidence>
<feature type="compositionally biased region" description="Low complexity" evidence="1">
    <location>
        <begin position="1"/>
        <end position="17"/>
    </location>
</feature>
<dbReference type="AlphaFoldDB" id="A0A6T7NRI8"/>
<name>A0A6T7NRI8_9CRYP</name>
<dbReference type="EMBL" id="HBEO01009587">
    <property type="protein sequence ID" value="CAD8477180.1"/>
    <property type="molecule type" value="Transcribed_RNA"/>
</dbReference>
<reference evidence="2" key="1">
    <citation type="submission" date="2021-01" db="EMBL/GenBank/DDBJ databases">
        <authorList>
            <person name="Corre E."/>
            <person name="Pelletier E."/>
            <person name="Niang G."/>
            <person name="Scheremetjew M."/>
            <person name="Finn R."/>
            <person name="Kale V."/>
            <person name="Holt S."/>
            <person name="Cochrane G."/>
            <person name="Meng A."/>
            <person name="Brown T."/>
            <person name="Cohen L."/>
        </authorList>
    </citation>
    <scope>NUCLEOTIDE SEQUENCE</scope>
    <source>
        <strain evidence="2">CCMP325</strain>
    </source>
</reference>
<evidence type="ECO:0000313" key="4">
    <source>
        <dbReference type="EMBL" id="CAD8477184.1"/>
    </source>
</evidence>
<proteinExistence type="predicted"/>
<feature type="region of interest" description="Disordered" evidence="1">
    <location>
        <begin position="1"/>
        <end position="90"/>
    </location>
</feature>
<accession>A0A6T7NRI8</accession>
<feature type="compositionally biased region" description="Basic and acidic residues" evidence="1">
    <location>
        <begin position="38"/>
        <end position="50"/>
    </location>
</feature>
<sequence length="365" mass="39714">MHASYLSQTLTSSASTLNDPGPHTSLRRARSSGQRSETSSDPRRNHDTHITKFYQFETSSAQSEGGSASSRSSRSLATSRMTEADGEKGFLSSLVDREAVGPMGEVMITGRRKQNECKKDANIELLVGMDVAPSVGMRVVTSSRARDVSKVGLPCPGTIISLIEDGRACAVKWDDGDGPYKYGVSNAMGYQLAAVSPQHEPSLPKQWGKRVMRLVFTLSESKQEKFAGLQEMLRAAGYELDYRQGRGSNALVELGTTHKHICFCVIFLTHELSKEVRSGGFVKSEVEFLQQHLTEPRIMIVSLDHGCSVAALGGLAHSLARVSFVDCSKSFVGGERLHDIAAAIRERADLQEAPMTARSKTSSSR</sequence>